<dbReference type="Proteomes" id="UP001364211">
    <property type="component" value="Unassembled WGS sequence"/>
</dbReference>
<dbReference type="RefSeq" id="WP_340292551.1">
    <property type="nucleotide sequence ID" value="NZ_JBBJUP010000015.1"/>
</dbReference>
<dbReference type="PANTHER" id="PTHR43135:SF3">
    <property type="entry name" value="ALPHA-D-RIBOSE 1-METHYLPHOSPHONATE 5-TRIPHOSPHATE DIPHOSPHATASE"/>
    <property type="match status" value="1"/>
</dbReference>
<dbReference type="Gene3D" id="1.20.58.520">
    <property type="entry name" value="Amidohydrolase"/>
    <property type="match status" value="1"/>
</dbReference>
<dbReference type="InterPro" id="IPR051781">
    <property type="entry name" value="Metallo-dep_Hydrolase"/>
</dbReference>
<reference evidence="2 3" key="1">
    <citation type="submission" date="2024-03" db="EMBL/GenBank/DDBJ databases">
        <title>Draft genome sequence of Pseudonocardia sp. DW16-2.</title>
        <authorList>
            <person name="Duangmal K."/>
        </authorList>
    </citation>
    <scope>NUCLEOTIDE SEQUENCE [LARGE SCALE GENOMIC DNA]</scope>
    <source>
        <strain evidence="2 3">DW16-2</strain>
    </source>
</reference>
<dbReference type="SUPFAM" id="SSF51338">
    <property type="entry name" value="Composite domain of metallo-dependent hydrolases"/>
    <property type="match status" value="1"/>
</dbReference>
<dbReference type="InterPro" id="IPR032466">
    <property type="entry name" value="Metal_Hydrolase"/>
</dbReference>
<gene>
    <name evidence="2" type="ORF">WJX68_18260</name>
</gene>
<dbReference type="SUPFAM" id="SSF51556">
    <property type="entry name" value="Metallo-dependent hydrolases"/>
    <property type="match status" value="1"/>
</dbReference>
<dbReference type="Gene3D" id="2.30.40.10">
    <property type="entry name" value="Urease, subunit C, domain 1"/>
    <property type="match status" value="1"/>
</dbReference>
<sequence length="354" mass="35255">MTTFAVTADRIFDGEVLHGAGTVVVTDGLITAAGPDVTVPDGAEVLRGATLLPGLIDAHVHLSQRAHLDALAAHGVTTAVDMASWPPSVTAALRAAAGTTQILSAGVPFIGPGGPHAQFGMPGYAVLTDPAGAAEGVARRVADGSDLVKIVLEAPGHGGPSPEVLGAVVAAAHDAGRRVVAHATHAGEMAAAVDAGVDVLTHVPMGVPVDAALAHRMAGTGRVVIPTLSVAAVLAGRVPGTSYDVARDSVAAMREAGVTVLAGTDSVEQPGIPFTIPLGATLHGELELLAGAGYSPVEVLRAATSLPARCFGLDDRGRVAPGLRADLLLVDGDPGAGVGATRGVRRVWVGGRPV</sequence>
<dbReference type="Pfam" id="PF01979">
    <property type="entry name" value="Amidohydro_1"/>
    <property type="match status" value="1"/>
</dbReference>
<dbReference type="InterPro" id="IPR006680">
    <property type="entry name" value="Amidohydro-rel"/>
</dbReference>
<dbReference type="EMBL" id="JBBJUP010000015">
    <property type="protein sequence ID" value="MEJ8280892.1"/>
    <property type="molecule type" value="Genomic_DNA"/>
</dbReference>
<accession>A0ABU8TB19</accession>
<dbReference type="InterPro" id="IPR011059">
    <property type="entry name" value="Metal-dep_hydrolase_composite"/>
</dbReference>
<comment type="caution">
    <text evidence="2">The sequence shown here is derived from an EMBL/GenBank/DDBJ whole genome shotgun (WGS) entry which is preliminary data.</text>
</comment>
<organism evidence="2 3">
    <name type="scientific">Pseudonocardia spirodelae</name>
    <dbReference type="NCBI Taxonomy" id="3133431"/>
    <lineage>
        <taxon>Bacteria</taxon>
        <taxon>Bacillati</taxon>
        <taxon>Actinomycetota</taxon>
        <taxon>Actinomycetes</taxon>
        <taxon>Pseudonocardiales</taxon>
        <taxon>Pseudonocardiaceae</taxon>
        <taxon>Pseudonocardia</taxon>
    </lineage>
</organism>
<evidence type="ECO:0000313" key="3">
    <source>
        <dbReference type="Proteomes" id="UP001364211"/>
    </source>
</evidence>
<evidence type="ECO:0000259" key="1">
    <source>
        <dbReference type="Pfam" id="PF01979"/>
    </source>
</evidence>
<proteinExistence type="predicted"/>
<name>A0ABU8TB19_9PSEU</name>
<dbReference type="Gene3D" id="3.40.50.10910">
    <property type="entry name" value="Amidohydrolase"/>
    <property type="match status" value="1"/>
</dbReference>
<evidence type="ECO:0000313" key="2">
    <source>
        <dbReference type="EMBL" id="MEJ8280892.1"/>
    </source>
</evidence>
<feature type="domain" description="Amidohydrolase-related" evidence="1">
    <location>
        <begin position="50"/>
        <end position="354"/>
    </location>
</feature>
<dbReference type="Gene3D" id="3.30.110.90">
    <property type="entry name" value="Amidohydrolase"/>
    <property type="match status" value="1"/>
</dbReference>
<keyword evidence="3" id="KW-1185">Reference proteome</keyword>
<dbReference type="PANTHER" id="PTHR43135">
    <property type="entry name" value="ALPHA-D-RIBOSE 1-METHYLPHOSPHONATE 5-TRIPHOSPHATE DIPHOSPHATASE"/>
    <property type="match status" value="1"/>
</dbReference>
<protein>
    <submittedName>
        <fullName evidence="2">Amidohydrolase family protein</fullName>
    </submittedName>
</protein>